<name>A0A8S1JPV3_PARPR</name>
<feature type="region of interest" description="Disordered" evidence="1">
    <location>
        <begin position="126"/>
        <end position="148"/>
    </location>
</feature>
<dbReference type="OMA" id="KICIIRI"/>
<keyword evidence="3" id="KW-1185">Reference proteome</keyword>
<protein>
    <submittedName>
        <fullName evidence="2">Uncharacterized protein</fullName>
    </submittedName>
</protein>
<dbReference type="AlphaFoldDB" id="A0A8S1JPV3"/>
<evidence type="ECO:0000313" key="3">
    <source>
        <dbReference type="Proteomes" id="UP000688137"/>
    </source>
</evidence>
<feature type="compositionally biased region" description="Basic and acidic residues" evidence="1">
    <location>
        <begin position="202"/>
        <end position="211"/>
    </location>
</feature>
<dbReference type="EMBL" id="CAJJDM010000002">
    <property type="protein sequence ID" value="CAD8043519.1"/>
    <property type="molecule type" value="Genomic_DNA"/>
</dbReference>
<evidence type="ECO:0000313" key="2">
    <source>
        <dbReference type="EMBL" id="CAD8043519.1"/>
    </source>
</evidence>
<feature type="region of interest" description="Disordered" evidence="1">
    <location>
        <begin position="180"/>
        <end position="219"/>
    </location>
</feature>
<evidence type="ECO:0000256" key="1">
    <source>
        <dbReference type="SAM" id="MobiDB-lite"/>
    </source>
</evidence>
<dbReference type="Proteomes" id="UP000688137">
    <property type="component" value="Unassembled WGS sequence"/>
</dbReference>
<sequence length="289" mass="34624">MAELEYPQFLFEKHDENKFYKYEEIQNHKGFRLPDQQNDTIYLQDSDGGWCDLNGCYYNSQGQPSGWILVSKDGKKYIKFNMDGDFITEQPNIYYSNLTFDAAHSQQYKQLHKNNNKNQFIENQQSDFQSKQQEDNQKKLKEYKSNQKEIKGQKDKICVTSEKAKNKKQIENQIQNDKCVEKTDNQVEPLKNNRDKKKNDRRSKNNKKDDQNQNNNQTKKYYILNIEENTLSNEDFIKYLIEESKIKKEFIIDYNENILKLVQEKDAIKLYRVNKKEQINKVQKFIVSI</sequence>
<feature type="compositionally biased region" description="Basic and acidic residues" evidence="1">
    <location>
        <begin position="132"/>
        <end position="148"/>
    </location>
</feature>
<gene>
    <name evidence="2" type="ORF">PPRIM_AZ9-3.1.T0050172</name>
</gene>
<accession>A0A8S1JPV3</accession>
<reference evidence="2" key="1">
    <citation type="submission" date="2021-01" db="EMBL/GenBank/DDBJ databases">
        <authorList>
            <consortium name="Genoscope - CEA"/>
            <person name="William W."/>
        </authorList>
    </citation>
    <scope>NUCLEOTIDE SEQUENCE</scope>
</reference>
<comment type="caution">
    <text evidence="2">The sequence shown here is derived from an EMBL/GenBank/DDBJ whole genome shotgun (WGS) entry which is preliminary data.</text>
</comment>
<proteinExistence type="predicted"/>
<organism evidence="2 3">
    <name type="scientific">Paramecium primaurelia</name>
    <dbReference type="NCBI Taxonomy" id="5886"/>
    <lineage>
        <taxon>Eukaryota</taxon>
        <taxon>Sar</taxon>
        <taxon>Alveolata</taxon>
        <taxon>Ciliophora</taxon>
        <taxon>Intramacronucleata</taxon>
        <taxon>Oligohymenophorea</taxon>
        <taxon>Peniculida</taxon>
        <taxon>Parameciidae</taxon>
        <taxon>Paramecium</taxon>
    </lineage>
</organism>